<dbReference type="Pfam" id="PF07653">
    <property type="entry name" value="SH3_2"/>
    <property type="match status" value="1"/>
</dbReference>
<feature type="region of interest" description="Disordered" evidence="9">
    <location>
        <begin position="2781"/>
        <end position="3081"/>
    </location>
</feature>
<feature type="compositionally biased region" description="Polar residues" evidence="9">
    <location>
        <begin position="766"/>
        <end position="790"/>
    </location>
</feature>
<feature type="coiled-coil region" evidence="8">
    <location>
        <begin position="2485"/>
        <end position="2519"/>
    </location>
</feature>
<evidence type="ECO:0000256" key="8">
    <source>
        <dbReference type="SAM" id="Coils"/>
    </source>
</evidence>
<feature type="compositionally biased region" description="Acidic residues" evidence="9">
    <location>
        <begin position="1378"/>
        <end position="1388"/>
    </location>
</feature>
<feature type="compositionally biased region" description="Acidic residues" evidence="9">
    <location>
        <begin position="1721"/>
        <end position="1735"/>
    </location>
</feature>
<feature type="compositionally biased region" description="Basic and acidic residues" evidence="9">
    <location>
        <begin position="1081"/>
        <end position="1099"/>
    </location>
</feature>
<feature type="compositionally biased region" description="Basic and acidic residues" evidence="9">
    <location>
        <begin position="1202"/>
        <end position="1215"/>
    </location>
</feature>
<dbReference type="GO" id="GO:0006888">
    <property type="term" value="P:endoplasmic reticulum to Golgi vesicle-mediated transport"/>
    <property type="evidence" value="ECO:0007669"/>
    <property type="project" value="TreeGrafter"/>
</dbReference>
<feature type="compositionally biased region" description="Pro residues" evidence="9">
    <location>
        <begin position="2860"/>
        <end position="2869"/>
    </location>
</feature>
<feature type="compositionally biased region" description="Acidic residues" evidence="9">
    <location>
        <begin position="1124"/>
        <end position="1144"/>
    </location>
</feature>
<dbReference type="GO" id="GO:0035459">
    <property type="term" value="P:vesicle cargo loading"/>
    <property type="evidence" value="ECO:0007669"/>
    <property type="project" value="TreeGrafter"/>
</dbReference>
<feature type="region of interest" description="Disordered" evidence="9">
    <location>
        <begin position="129"/>
        <end position="1180"/>
    </location>
</feature>
<sequence length="3081" mass="347364">MAVSAADRLLWITGMVFVIVPHISMGSLSDYKICGNSGCESPMSRVKAIRDHRGKDCRFLSFRRGDTISVYHKLTGRREDLWAGSIDKQFGYFPKDAVKEEQVYATIEKVVETQRSDFFCMDELGYPIDSSDLDSEDENGDQKIQIQESESTPTVPHTDDTNTESPSPSADPSADFPVPPQQADATTTAGDENKNAGDAAAGTQGGRKEAPDNLAAPSEQGGSPSSSWLGSSVTGWLGLGREEESVDVAEEAKDNDSKETKSETFTSSVTGWLGFGGEGIPDDTVESGEDDKESADSLTSTMTGWLGFSGETKTDSAKTEQDGKRETGDENEPEVTFRSRRMSLDLEGSQLHEEEEKEVRTLDWLGSGLSRTLGFGATTQESGHGAGADREAEETVEEEKEQSSSSWFGIGNILGFGKDESEVDESTGGRSKDEDTTFERETLLENGDASQTQTEEEKIEPDTTRLEEKRETEINPEVGDSSVSSSSNKDKELDVDEQGQVPQSEIEAESDTSALEENSSDMTEDSGGSKNDAASTVEQKDIFPQTALGEKPFTIDEERSAETEGEEHQVPKTIEKDINREPRGEEIRTDQDFLTQPGISVELSPEDLPSDSTVQSVGEAEGDERGTEITPVETGAGGDGQDSDGSDDETDALRREMSATQTDESAERSQGNAGESSGKSQPLPSSGTAEERHEPVHSEDGSVSDHGVKPVAENSETPATIVDNNVETETHHELGGEGGVWLGLFNSTERRSEESLFEKASEEETGTISPGESTTLMENNGDQVSASPQAERTVAKGEVDVEKLKETEENLQNDLHHAQTEKETLNFEKGVLSESRLKEADESEKETETGEVDGEEEKQEEKLNVTQDELKEEGGLQQGKEEEKLDEAEVLKEKEEQQGVKEIQEEGKQEAVEELEKERRREELMEVEEIKEEEQQNDMEEKKEEDKQNEVLESNEEEEKQEKEEELNGETTQGGMNELKGNEEQWEVKETQGEGKQEDVEELNNVEETKEEEKQGEVGEMREKEKPEESEEEEKQEADETKGVEELQVEVEELKEAEEEKQEEAVELMGEKQQAVVGQLKEGEKREEAEEVEGERKQEDVDELLGGEKREETKEVNEEKKPEEVEESKEEEKQEIEEFKEEVEELKGETEQEEVEALTVKEKQQEEVEEVKEEEKQKEIEEIKEKEKQEVVVELNVEEEERERVEELQGEKKQEEVEELKEEENIEEVDEAEEKKQEEVEELKEEENIEEVDEAEEKKQEEVEELKEEENIEEVDEAEEKKQEEVEELKEEENIEEVDDAEEKNQEEVEELKEEEKREAVDEAEEKKQEEVEELKEEENIEEVDEAEEKNQEEVEELKEEENIEEVDEAEEKKQEKEEENIEEVDEAEEKKQEEVEELKEEENIEEVDEAEEKKQEEVEELKEEENIEEVDEAEEKKQEEVEELKEEENIEEVDEAEEKKQEEVEELEEEEKREAVDEAEEKKPEEVEELKEEENIEEVDEAEEKKQVEESKVEEKQEIEKFKEEEKQEKVEELQGEKKPVEVEEELIEKEKQQEVKEMQEAVKEEEKQKEIGEIKVTQTQGEFVELKIEEEEQVEVEDLQGEKKQEEVEEEKREEVDEAQEKTQEEETKQQEANERHEGKQDEREEVMEENGRRQGELKKAEEIKEDDKQKEIEEIEEKEKREVEDEKQKKAEELRGETKHGEVGELKVEEKKEKAEEEKEEERQEEAEESGEEGQRNEREEVEEEKRELKETRQVNDGEDDKREKEEVSPECFNERWHRALHGEAVRDRGENIFSGDGSSSADGGKIPKENPNVNPGEFLAKPSEETERIRMRQEEDEDGLDVDRPRSGESSLSYDVLLQTAENGEDGHGDPGDLSDDKVLHQGRNTERGDTETSSEGISSEAGGDVRGSEMNESAESPAVTRERAVPRVSEDPAGSSPPTTETGAFGLFRNAFGFFRQAPVAGTTDPVGSGPSLDTNTVEASQTQSPQISEQVVDWNQVDEQDFHADSPVTTAPVEQPRHSSPSADLQSTTPSLHTETPLRTKTLSKHYNNLPAYMSVDEATVLTELFGRHKLQFLDYMLGSSGSAREEPEHDESILSDVERLLRYHGETLAAPGTRLADAPREDKEKTRTLIALQKLEMLITRVRETSSTGKSDTSEGDHQAEAGCAGVSTHGKDRELSTGEDSRKTGGPSVTLDNNDIHRMNEGLRHEKERETPDERREEGDEGCEEERVPAASRPHNQSGTPEPLEGLTKQILDFVHRIAEESATHVRAAGELVTWTAQVVSSLPDDIRPGPDLYGVPWEPIIVSSVLGLVTLLLFTCRCYSSVRSRMYRGKEQWMAAQAAELLDEKCKVLETLSKCQQEYDELEDSLRDSGALAQTQKTEHLEMKARQLEHAKKELERDLEQLKDQLEWQKQHREEQERRIAVLEEGMKTFDEETKELQSQEEQAQTTLKVYSMNSDRLQRNLETSGEENTLLQESNAQLRQQVEGWAERVSELEEEMRRCEVTYSGMQQDVANKDERIMSLTDCLLRMKAWDSDLEEEEGAEKETSNGAPGNEEENGRGERTDSQGHLQKVQKLIYAAKLNADLKSVDEDKDRVFAKLNNEVKAKEDLQVSIKELENEKVSLQSDAEHYSDQVQRLQQKLQIMTEMYQENELKLHRLLTVEEKERLQKEEKLNKADKNIALAMEELNNYRQRAEEMEEELEKSKQSYQTQISAHEKKAHNNWLAARAADRDLTDIRRENALLRQKLTDTQFKLEALDKDPYALDSLARPMPFRAERSPYGPSPLGRPASETRAFLSPPTLMDGPPTRLSPRVGRGPMEPPGGQGEMERSGGPHSDSGSISPTWERDRRGPPSGPPGPLGPPGYMFPEPGGPMFRRPPPHPGAMGLLPPPGSLPPGPPPPHLRGFPPAGPPGPPHPADMADGSFRENSLGPGEQDHRESGPGDRRTPPEADPRMGGPLPPGPPGGAMDGPFPRRAPYGPPPPDFYASRGPGGPPMMPRWAPPPPGMMFPPRFPPGGPLPPAPHPHYGPPMRHRPADSLPPPSMGPPPHPQQALPSPPHSQSPDEHRPSPEDAI</sequence>
<comment type="subcellular location">
    <subcellularLocation>
        <location evidence="1">Endoplasmic reticulum membrane</location>
        <topology evidence="1">Single-pass membrane protein</topology>
    </subcellularLocation>
</comment>
<dbReference type="PANTHER" id="PTHR23158:SF38">
    <property type="entry name" value="MELANOMA INHIBITORY ACTIVITY PROTEIN 2"/>
    <property type="match status" value="1"/>
</dbReference>
<feature type="compositionally biased region" description="Basic and acidic residues" evidence="9">
    <location>
        <begin position="2177"/>
        <end position="2191"/>
    </location>
</feature>
<feature type="compositionally biased region" description="Acidic residues" evidence="9">
    <location>
        <begin position="1239"/>
        <end position="1255"/>
    </location>
</feature>
<feature type="compositionally biased region" description="Basic and acidic residues" evidence="9">
    <location>
        <begin position="980"/>
        <end position="998"/>
    </location>
</feature>
<feature type="compositionally biased region" description="Basic and acidic residues" evidence="9">
    <location>
        <begin position="350"/>
        <end position="361"/>
    </location>
</feature>
<dbReference type="GO" id="GO:0005789">
    <property type="term" value="C:endoplasmic reticulum membrane"/>
    <property type="evidence" value="ECO:0007669"/>
    <property type="project" value="UniProtKB-SubCell"/>
</dbReference>
<dbReference type="GeneTree" id="ENSGT00950000182767"/>
<keyword evidence="3" id="KW-0732">Signal</keyword>
<dbReference type="InterPro" id="IPR051500">
    <property type="entry name" value="cTAGE_MIA/OTOR"/>
</dbReference>
<feature type="compositionally biased region" description="Basic and acidic residues" evidence="9">
    <location>
        <begin position="793"/>
        <end position="826"/>
    </location>
</feature>
<evidence type="ECO:0000256" key="1">
    <source>
        <dbReference type="ARBA" id="ARBA00004389"/>
    </source>
</evidence>
<dbReference type="Ensembl" id="ENSSMAT00000018477.2">
    <property type="protein sequence ID" value="ENSSMAP00000018252.2"/>
    <property type="gene ID" value="ENSSMAG00000011160.2"/>
</dbReference>
<feature type="coiled-coil region" evidence="8">
    <location>
        <begin position="2387"/>
        <end position="2452"/>
    </location>
</feature>
<feature type="compositionally biased region" description="Basic and acidic residues" evidence="9">
    <location>
        <begin position="3069"/>
        <end position="3081"/>
    </location>
</feature>
<reference evidence="11" key="1">
    <citation type="submission" date="2023-05" db="EMBL/GenBank/DDBJ databases">
        <title>High-quality long-read genome of Scophthalmus maximus.</title>
        <authorList>
            <person name="Lien S."/>
            <person name="Martinez P."/>
        </authorList>
    </citation>
    <scope>NUCLEOTIDE SEQUENCE [LARGE SCALE GENOMIC DNA]</scope>
</reference>
<accession>A0A8D3AHA7</accession>
<feature type="compositionally biased region" description="Acidic residues" evidence="9">
    <location>
        <begin position="841"/>
        <end position="858"/>
    </location>
</feature>
<evidence type="ECO:0000313" key="11">
    <source>
        <dbReference type="Ensembl" id="ENSSMAP00000018252.2"/>
    </source>
</evidence>
<feature type="region of interest" description="Disordered" evidence="9">
    <location>
        <begin position="2013"/>
        <end position="2043"/>
    </location>
</feature>
<feature type="compositionally biased region" description="Acidic residues" evidence="9">
    <location>
        <begin position="925"/>
        <end position="938"/>
    </location>
</feature>
<feature type="compositionally biased region" description="Basic and acidic residues" evidence="9">
    <location>
        <begin position="250"/>
        <end position="262"/>
    </location>
</feature>
<proteinExistence type="predicted"/>
<evidence type="ECO:0000313" key="12">
    <source>
        <dbReference type="Proteomes" id="UP000694558"/>
    </source>
</evidence>
<dbReference type="GO" id="GO:0009306">
    <property type="term" value="P:protein secretion"/>
    <property type="evidence" value="ECO:0007669"/>
    <property type="project" value="TreeGrafter"/>
</dbReference>
<feature type="compositionally biased region" description="Acidic residues" evidence="9">
    <location>
        <begin position="1487"/>
        <end position="1503"/>
    </location>
</feature>
<feature type="compositionally biased region" description="Pro residues" evidence="9">
    <location>
        <begin position="2883"/>
        <end position="2924"/>
    </location>
</feature>
<evidence type="ECO:0000256" key="6">
    <source>
        <dbReference type="ARBA" id="ARBA00023180"/>
    </source>
</evidence>
<feature type="compositionally biased region" description="Acidic residues" evidence="9">
    <location>
        <begin position="1354"/>
        <end position="1370"/>
    </location>
</feature>
<feature type="compositionally biased region" description="Polar residues" evidence="9">
    <location>
        <begin position="142"/>
        <end position="155"/>
    </location>
</feature>
<feature type="domain" description="SH3" evidence="10">
    <location>
        <begin position="41"/>
        <end position="103"/>
    </location>
</feature>
<evidence type="ECO:0000256" key="5">
    <source>
        <dbReference type="ARBA" id="ARBA00023054"/>
    </source>
</evidence>
<feature type="compositionally biased region" description="Basic and acidic residues" evidence="9">
    <location>
        <begin position="1869"/>
        <end position="1895"/>
    </location>
</feature>
<feature type="compositionally biased region" description="Polar residues" evidence="9">
    <location>
        <begin position="525"/>
        <end position="537"/>
    </location>
</feature>
<feature type="compositionally biased region" description="Acidic residues" evidence="9">
    <location>
        <begin position="1331"/>
        <end position="1348"/>
    </location>
</feature>
<evidence type="ECO:0000256" key="9">
    <source>
        <dbReference type="SAM" id="MobiDB-lite"/>
    </source>
</evidence>
<feature type="compositionally biased region" description="Basic and acidic residues" evidence="9">
    <location>
        <begin position="1504"/>
        <end position="1543"/>
    </location>
</feature>
<dbReference type="Proteomes" id="UP000694558">
    <property type="component" value="Chromosome 17"/>
</dbReference>
<feature type="compositionally biased region" description="Acidic residues" evidence="9">
    <location>
        <begin position="1047"/>
        <end position="1066"/>
    </location>
</feature>
<organism evidence="11 12">
    <name type="scientific">Scophthalmus maximus</name>
    <name type="common">Turbot</name>
    <name type="synonym">Psetta maxima</name>
    <dbReference type="NCBI Taxonomy" id="52904"/>
    <lineage>
        <taxon>Eukaryota</taxon>
        <taxon>Metazoa</taxon>
        <taxon>Chordata</taxon>
        <taxon>Craniata</taxon>
        <taxon>Vertebrata</taxon>
        <taxon>Euteleostomi</taxon>
        <taxon>Actinopterygii</taxon>
        <taxon>Neopterygii</taxon>
        <taxon>Teleostei</taxon>
        <taxon>Neoteleostei</taxon>
        <taxon>Acanthomorphata</taxon>
        <taxon>Carangaria</taxon>
        <taxon>Pleuronectiformes</taxon>
        <taxon>Pleuronectoidei</taxon>
        <taxon>Scophthalmidae</taxon>
        <taxon>Scophthalmus</taxon>
    </lineage>
</organism>
<evidence type="ECO:0000256" key="2">
    <source>
        <dbReference type="ARBA" id="ARBA00022443"/>
    </source>
</evidence>
<feature type="region of interest" description="Disordered" evidence="9">
    <location>
        <begin position="1577"/>
        <end position="1949"/>
    </location>
</feature>
<feature type="compositionally biased region" description="Acidic residues" evidence="9">
    <location>
        <begin position="280"/>
        <end position="293"/>
    </location>
</feature>
<feature type="compositionally biased region" description="Basic and acidic residues" evidence="9">
    <location>
        <begin position="1736"/>
        <end position="1794"/>
    </location>
</feature>
<feature type="region of interest" description="Disordered" evidence="9">
    <location>
        <begin position="1196"/>
        <end position="1543"/>
    </location>
</feature>
<feature type="compositionally biased region" description="Basic and acidic residues" evidence="9">
    <location>
        <begin position="2202"/>
        <end position="2226"/>
    </location>
</feature>
<feature type="compositionally biased region" description="Basic and acidic residues" evidence="9">
    <location>
        <begin position="1826"/>
        <end position="1837"/>
    </location>
</feature>
<feature type="compositionally biased region" description="Polar residues" evidence="9">
    <location>
        <begin position="658"/>
        <end position="688"/>
    </location>
</feature>
<feature type="compositionally biased region" description="Low complexity" evidence="9">
    <location>
        <begin position="165"/>
        <end position="176"/>
    </location>
</feature>
<dbReference type="InterPro" id="IPR001452">
    <property type="entry name" value="SH3_domain"/>
</dbReference>
<feature type="compositionally biased region" description="Acidic residues" evidence="9">
    <location>
        <begin position="391"/>
        <end position="400"/>
    </location>
</feature>
<dbReference type="GO" id="GO:0070971">
    <property type="term" value="C:endoplasmic reticulum exit site"/>
    <property type="evidence" value="ECO:0007669"/>
    <property type="project" value="TreeGrafter"/>
</dbReference>
<feature type="compositionally biased region" description="Basic and acidic residues" evidence="9">
    <location>
        <begin position="859"/>
        <end position="924"/>
    </location>
</feature>
<keyword evidence="2 7" id="KW-0728">SH3 domain</keyword>
<feature type="compositionally biased region" description="Basic and acidic residues" evidence="9">
    <location>
        <begin position="1925"/>
        <end position="1935"/>
    </location>
</feature>
<keyword evidence="4" id="KW-0256">Endoplasmic reticulum</keyword>
<feature type="region of interest" description="Disordered" evidence="9">
    <location>
        <begin position="2150"/>
        <end position="2253"/>
    </location>
</feature>
<feature type="compositionally biased region" description="Pro residues" evidence="9">
    <location>
        <begin position="3045"/>
        <end position="3067"/>
    </location>
</feature>
<dbReference type="SUPFAM" id="SSF50044">
    <property type="entry name" value="SH3-domain"/>
    <property type="match status" value="1"/>
</dbReference>
<dbReference type="PANTHER" id="PTHR23158">
    <property type="entry name" value="MELANOMA INHIBITORY ACTIVITY-RELATED"/>
    <property type="match status" value="1"/>
</dbReference>
<feature type="compositionally biased region" description="Basic and acidic residues" evidence="9">
    <location>
        <begin position="1471"/>
        <end position="1486"/>
    </location>
</feature>
<feature type="region of interest" description="Disordered" evidence="9">
    <location>
        <begin position="1967"/>
        <end position="1993"/>
    </location>
</feature>
<dbReference type="InterPro" id="IPR036028">
    <property type="entry name" value="SH3-like_dom_sf"/>
</dbReference>
<feature type="compositionally biased region" description="Acidic residues" evidence="9">
    <location>
        <begin position="1285"/>
        <end position="1302"/>
    </location>
</feature>
<feature type="compositionally biased region" description="Polar residues" evidence="9">
    <location>
        <begin position="714"/>
        <end position="725"/>
    </location>
</feature>
<feature type="compositionally biased region" description="Basic and acidic residues" evidence="9">
    <location>
        <begin position="2941"/>
        <end position="2960"/>
    </location>
</feature>
<feature type="compositionally biased region" description="Basic and acidic residues" evidence="9">
    <location>
        <begin position="312"/>
        <end position="328"/>
    </location>
</feature>
<feature type="compositionally biased region" description="Basic and acidic residues" evidence="9">
    <location>
        <begin position="939"/>
        <end position="950"/>
    </location>
</feature>
<keyword evidence="5 8" id="KW-0175">Coiled coil</keyword>
<reference evidence="11" key="2">
    <citation type="submission" date="2025-08" db="UniProtKB">
        <authorList>
            <consortium name="Ensembl"/>
        </authorList>
    </citation>
    <scope>IDENTIFICATION</scope>
</reference>
<feature type="compositionally biased region" description="Polar residues" evidence="9">
    <location>
        <begin position="1977"/>
        <end position="1993"/>
    </location>
</feature>
<feature type="compositionally biased region" description="Acidic residues" evidence="9">
    <location>
        <begin position="1028"/>
        <end position="1037"/>
    </location>
</feature>
<dbReference type="PROSITE" id="PS50002">
    <property type="entry name" value="SH3"/>
    <property type="match status" value="1"/>
</dbReference>
<feature type="compositionally biased region" description="Low complexity" evidence="9">
    <location>
        <begin position="1798"/>
        <end position="1808"/>
    </location>
</feature>
<feature type="compositionally biased region" description="Pro residues" evidence="9">
    <location>
        <begin position="2999"/>
        <end position="3035"/>
    </location>
</feature>
<feature type="compositionally biased region" description="Basic and acidic residues" evidence="9">
    <location>
        <begin position="748"/>
        <end position="762"/>
    </location>
</feature>
<feature type="compositionally biased region" description="Basic and acidic residues" evidence="9">
    <location>
        <begin position="689"/>
        <end position="700"/>
    </location>
</feature>
<evidence type="ECO:0000259" key="10">
    <source>
        <dbReference type="PROSITE" id="PS50002"/>
    </source>
</evidence>
<feature type="compositionally biased region" description="Basic and acidic residues" evidence="9">
    <location>
        <begin position="430"/>
        <end position="443"/>
    </location>
</feature>
<feature type="compositionally biased region" description="Acidic residues" evidence="9">
    <location>
        <begin position="1262"/>
        <end position="1278"/>
    </location>
</feature>
<evidence type="ECO:0000256" key="3">
    <source>
        <dbReference type="ARBA" id="ARBA00022729"/>
    </source>
</evidence>
<dbReference type="Gene3D" id="2.30.30.40">
    <property type="entry name" value="SH3 Domains"/>
    <property type="match status" value="1"/>
</dbReference>
<name>A0A8D3AHA7_SCOMX</name>
<feature type="compositionally biased region" description="Polar residues" evidence="9">
    <location>
        <begin position="2024"/>
        <end position="2043"/>
    </location>
</feature>
<protein>
    <recommendedName>
        <fullName evidence="10">SH3 domain-containing protein</fullName>
    </recommendedName>
</protein>
<feature type="compositionally biased region" description="Basic and acidic residues" evidence="9">
    <location>
        <begin position="1314"/>
        <end position="1330"/>
    </location>
</feature>
<feature type="compositionally biased region" description="Basic and acidic residues" evidence="9">
    <location>
        <begin position="553"/>
        <end position="591"/>
    </location>
</feature>
<feature type="compositionally biased region" description="Acidic residues" evidence="9">
    <location>
        <begin position="641"/>
        <end position="650"/>
    </location>
</feature>
<feature type="compositionally biased region" description="Basic and acidic residues" evidence="9">
    <location>
        <begin position="1106"/>
        <end position="1123"/>
    </location>
</feature>
<feature type="compositionally biased region" description="Acidic residues" evidence="9">
    <location>
        <begin position="1441"/>
        <end position="1457"/>
    </location>
</feature>
<evidence type="ECO:0000256" key="7">
    <source>
        <dbReference type="PROSITE-ProRule" id="PRU00192"/>
    </source>
</evidence>
<feature type="compositionally biased region" description="Basic and acidic residues" evidence="9">
    <location>
        <begin position="460"/>
        <end position="473"/>
    </location>
</feature>
<keyword evidence="6" id="KW-0325">Glycoprotein</keyword>
<feature type="compositionally biased region" description="Basic and acidic residues" evidence="9">
    <location>
        <begin position="2564"/>
        <end position="2573"/>
    </location>
</feature>
<evidence type="ECO:0000256" key="4">
    <source>
        <dbReference type="ARBA" id="ARBA00022824"/>
    </source>
</evidence>
<feature type="compositionally biased region" description="Acidic residues" evidence="9">
    <location>
        <begin position="1395"/>
        <end position="1411"/>
    </location>
</feature>
<feature type="coiled-coil region" evidence="8">
    <location>
        <begin position="2607"/>
        <end position="2754"/>
    </location>
</feature>
<feature type="region of interest" description="Disordered" evidence="9">
    <location>
        <begin position="2544"/>
        <end position="2576"/>
    </location>
</feature>
<feature type="compositionally biased region" description="Basic and acidic residues" evidence="9">
    <location>
        <begin position="1652"/>
        <end position="1720"/>
    </location>
</feature>
<feature type="compositionally biased region" description="Basic and acidic residues" evidence="9">
    <location>
        <begin position="1602"/>
        <end position="1645"/>
    </location>
</feature>
<dbReference type="SMART" id="SM00326">
    <property type="entry name" value="SH3"/>
    <property type="match status" value="1"/>
</dbReference>
<feature type="compositionally biased region" description="Acidic residues" evidence="9">
    <location>
        <begin position="1216"/>
        <end position="1232"/>
    </location>
</feature>
<feature type="compositionally biased region" description="Acidic residues" evidence="9">
    <location>
        <begin position="1590"/>
        <end position="1601"/>
    </location>
</feature>
<feature type="compositionally biased region" description="Acidic residues" evidence="9">
    <location>
        <begin position="1418"/>
        <end position="1434"/>
    </location>
</feature>
<feature type="compositionally biased region" description="Basic and acidic residues" evidence="9">
    <location>
        <begin position="1007"/>
        <end position="1027"/>
    </location>
</feature>
<feature type="compositionally biased region" description="Acidic residues" evidence="9">
    <location>
        <begin position="953"/>
        <end position="968"/>
    </location>
</feature>
<feature type="compositionally biased region" description="Low complexity" evidence="9">
    <location>
        <begin position="221"/>
        <end position="236"/>
    </location>
</feature>